<dbReference type="RefSeq" id="WP_092749711.1">
    <property type="nucleotide sequence ID" value="NZ_FMYL01000012.1"/>
</dbReference>
<sequence length="231" mass="26076">MNKVILIHGAWHGPWCWFKTTPILTELGITPILFDLNYNNSIEMSFEQSIEKLCQLIKDIDEPVTIVAHSMGGVHASAVASLVPEKIKSIIYLSAFIPENNESCLSMALKDHGVVPYGLEIKEDLNVALVNSSFIKPSFYNDLNDEDFNYCIQRITPQSLEHYTAKVHLSNDFFIIPKYYIKCMRDHAITPGFQNIMASANCQNVASLDSGHSPFINMPRELATLIYKFTT</sequence>
<dbReference type="STRING" id="1219383.SAMN05421733_11232"/>
<dbReference type="InterPro" id="IPR052897">
    <property type="entry name" value="Sec-Metab_Biosynth_Hydrolase"/>
</dbReference>
<proteinExistence type="predicted"/>
<gene>
    <name evidence="2" type="ORF">SAMN05421733_11232</name>
</gene>
<accession>A0A1G6JR05</accession>
<dbReference type="Gene3D" id="3.40.50.1820">
    <property type="entry name" value="alpha/beta hydrolase"/>
    <property type="match status" value="1"/>
</dbReference>
<dbReference type="Pfam" id="PF12697">
    <property type="entry name" value="Abhydrolase_6"/>
    <property type="match status" value="1"/>
</dbReference>
<dbReference type="InterPro" id="IPR000073">
    <property type="entry name" value="AB_hydrolase_1"/>
</dbReference>
<reference evidence="3" key="1">
    <citation type="submission" date="2016-09" db="EMBL/GenBank/DDBJ databases">
        <authorList>
            <person name="Varghese N."/>
            <person name="Submissions S."/>
        </authorList>
    </citation>
    <scope>NUCLEOTIDE SEQUENCE [LARGE SCALE GENOMIC DNA]</scope>
    <source>
        <strain evidence="3">ANC 4422</strain>
    </source>
</reference>
<dbReference type="PANTHER" id="PTHR37017">
    <property type="entry name" value="AB HYDROLASE-1 DOMAIN-CONTAINING PROTEIN-RELATED"/>
    <property type="match status" value="1"/>
</dbReference>
<dbReference type="OrthoDB" id="9773549at2"/>
<evidence type="ECO:0000313" key="2">
    <source>
        <dbReference type="EMBL" id="SDC21123.1"/>
    </source>
</evidence>
<evidence type="ECO:0000313" key="3">
    <source>
        <dbReference type="Proteomes" id="UP000242501"/>
    </source>
</evidence>
<feature type="domain" description="AB hydrolase-1" evidence="1">
    <location>
        <begin position="4"/>
        <end position="223"/>
    </location>
</feature>
<dbReference type="SUPFAM" id="SSF53474">
    <property type="entry name" value="alpha/beta-Hydrolases"/>
    <property type="match status" value="1"/>
</dbReference>
<dbReference type="PANTHER" id="PTHR37017:SF11">
    <property type="entry name" value="ESTERASE_LIPASE_THIOESTERASE DOMAIN-CONTAINING PROTEIN"/>
    <property type="match status" value="1"/>
</dbReference>
<dbReference type="EMBL" id="FMYL01000012">
    <property type="protein sequence ID" value="SDC21123.1"/>
    <property type="molecule type" value="Genomic_DNA"/>
</dbReference>
<name>A0A1G6JR05_9GAMM</name>
<keyword evidence="3" id="KW-1185">Reference proteome</keyword>
<evidence type="ECO:0000259" key="1">
    <source>
        <dbReference type="Pfam" id="PF12697"/>
    </source>
</evidence>
<organism evidence="2 3">
    <name type="scientific">Acinetobacter boissieri</name>
    <dbReference type="NCBI Taxonomy" id="1219383"/>
    <lineage>
        <taxon>Bacteria</taxon>
        <taxon>Pseudomonadati</taxon>
        <taxon>Pseudomonadota</taxon>
        <taxon>Gammaproteobacteria</taxon>
        <taxon>Moraxellales</taxon>
        <taxon>Moraxellaceae</taxon>
        <taxon>Acinetobacter</taxon>
    </lineage>
</organism>
<dbReference type="AlphaFoldDB" id="A0A1G6JR05"/>
<protein>
    <submittedName>
        <fullName evidence="2">Pimeloyl-ACP methyl ester carboxylesterase</fullName>
    </submittedName>
</protein>
<dbReference type="Proteomes" id="UP000242501">
    <property type="component" value="Unassembled WGS sequence"/>
</dbReference>
<dbReference type="InterPro" id="IPR029058">
    <property type="entry name" value="AB_hydrolase_fold"/>
</dbReference>